<keyword evidence="4" id="KW-1185">Reference proteome</keyword>
<proteinExistence type="predicted"/>
<name>A0ABQ5NIQ4_9BACI</name>
<dbReference type="InterPro" id="IPR048494">
    <property type="entry name" value="Dit-like_N"/>
</dbReference>
<evidence type="ECO:0000313" key="4">
    <source>
        <dbReference type="Proteomes" id="UP001065593"/>
    </source>
</evidence>
<comment type="caution">
    <text evidence="3">The sequence shown here is derived from an EMBL/GenBank/DDBJ whole genome shotgun (WGS) entry which is preliminary data.</text>
</comment>
<feature type="domain" description="Dit-like phage tail protein N-terminal" evidence="2">
    <location>
        <begin position="10"/>
        <end position="116"/>
    </location>
</feature>
<feature type="compositionally biased region" description="Gly residues" evidence="1">
    <location>
        <begin position="163"/>
        <end position="174"/>
    </location>
</feature>
<evidence type="ECO:0000259" key="2">
    <source>
        <dbReference type="Pfam" id="PF21821"/>
    </source>
</evidence>
<dbReference type="EMBL" id="BRZA01000002">
    <property type="protein sequence ID" value="GLC88260.1"/>
    <property type="molecule type" value="Genomic_DNA"/>
</dbReference>
<feature type="region of interest" description="Disordered" evidence="1">
    <location>
        <begin position="125"/>
        <end position="174"/>
    </location>
</feature>
<sequence>MPYIKDVLIDVITKVSMPESSTTADHALEDGEQITDHVKSNPITISLSGIILDDTEEKVLKLREYREKGEIIDYNYMTALKHVVITDFSRDYSAEIKNGYAFTMTLKQIKVAKVAKFVSVSAPVKQQTKPVTSKGRQQTKKTPAKTAQTNKTKYVTPPKPTASGGGWAGLEGRK</sequence>
<reference evidence="3" key="1">
    <citation type="submission" date="2022-08" db="EMBL/GenBank/DDBJ databases">
        <title>Draft genome sequence of Lysinibacillus sp. strain KH24.</title>
        <authorList>
            <person name="Kanbe H."/>
            <person name="Itoh H."/>
        </authorList>
    </citation>
    <scope>NUCLEOTIDE SEQUENCE</scope>
    <source>
        <strain evidence="3">KH24</strain>
    </source>
</reference>
<protein>
    <recommendedName>
        <fullName evidence="2">Dit-like phage tail protein N-terminal domain-containing protein</fullName>
    </recommendedName>
</protein>
<feature type="compositionally biased region" description="Low complexity" evidence="1">
    <location>
        <begin position="144"/>
        <end position="153"/>
    </location>
</feature>
<feature type="compositionally biased region" description="Polar residues" evidence="1">
    <location>
        <begin position="126"/>
        <end position="136"/>
    </location>
</feature>
<evidence type="ECO:0000256" key="1">
    <source>
        <dbReference type="SAM" id="MobiDB-lite"/>
    </source>
</evidence>
<dbReference type="Pfam" id="PF21821">
    <property type="entry name" value="Dit_like"/>
    <property type="match status" value="1"/>
</dbReference>
<dbReference type="Proteomes" id="UP001065593">
    <property type="component" value="Unassembled WGS sequence"/>
</dbReference>
<dbReference type="RefSeq" id="WP_264988024.1">
    <property type="nucleotide sequence ID" value="NZ_BRZA01000002.1"/>
</dbReference>
<accession>A0ABQ5NIQ4</accession>
<organism evidence="3 4">
    <name type="scientific">Lysinibacillus piscis</name>
    <dbReference type="NCBI Taxonomy" id="2518931"/>
    <lineage>
        <taxon>Bacteria</taxon>
        <taxon>Bacillati</taxon>
        <taxon>Bacillota</taxon>
        <taxon>Bacilli</taxon>
        <taxon>Bacillales</taxon>
        <taxon>Bacillaceae</taxon>
        <taxon>Lysinibacillus</taxon>
    </lineage>
</organism>
<evidence type="ECO:0000313" key="3">
    <source>
        <dbReference type="EMBL" id="GLC88260.1"/>
    </source>
</evidence>
<gene>
    <name evidence="3" type="ORF">LYSBPC_13870</name>
</gene>